<evidence type="ECO:0000256" key="1">
    <source>
        <dbReference type="ARBA" id="ARBA00004275"/>
    </source>
</evidence>
<dbReference type="EC" id="2.3.1.16" evidence="9"/>
<dbReference type="InterPro" id="IPR002155">
    <property type="entry name" value="Thiolase"/>
</dbReference>
<dbReference type="PROSITE" id="PS00737">
    <property type="entry name" value="THIOLASE_2"/>
    <property type="match status" value="1"/>
</dbReference>
<dbReference type="SUPFAM" id="SSF54001">
    <property type="entry name" value="Cysteine proteinases"/>
    <property type="match status" value="1"/>
</dbReference>
<evidence type="ECO:0000256" key="10">
    <source>
        <dbReference type="SAM" id="MobiDB-lite"/>
    </source>
</evidence>
<sequence>MAGAFATPPDIDSNDEEDDGCDPDDLNSLSTEAIMTPMGITSENVAKKYGITRQEQDEFSVRSHKRAAAAWLAGKFDYEIVPPFPPSPPFPDNGIRPGTSIETLSKLPPAFTEDGSTTAANSSQITDGCACVLLMSVEMTKKLGIPVLATIEGVASAGVPPQLMGIGPALAIPKAIANSGVNPKSIDLYELNEAFASQALYCIKELGLNTDKVNVNGGAIALGHPLGATGARLVVTLVSELGRRGGGNGVVSMCVGTGMGMAMVLRGLVLASLLAAVSSLVPTADYTYEQFVEDFHKEISPRAQSLFSQRLSEALSFNANPNRSYTKGINQFSDQEAPPRGRKASRVTSDLKLASTYKRTVEIEELPKEVDWRTAGVVTPVKNQGQCGSCWAFATTATVESHIALETGLLFSLSPQQLVACAPNTDHCGGIGGCMGSIPEVAYDYLIGAGGYAEEWSFPYISYTGATNGTCPASEDLQVKAGIGGYVKLEENNAADVMVALATVGPLAVNVDASNWHNYESGVYDGCEYDAMDIDHVVVLVGYGTDEDTGLDYWLVRNSWSPTFGEAGYIRLLREAPEDTKCGVDTTPQDGTGCDGASTQYPCGQCGVVFDVSYPTGAFLA</sequence>
<proteinExistence type="inferred from homology"/>
<dbReference type="InterPro" id="IPR020613">
    <property type="entry name" value="Thiolase_CS"/>
</dbReference>
<dbReference type="NCBIfam" id="TIGR01930">
    <property type="entry name" value="AcCoA-C-Actrans"/>
    <property type="match status" value="1"/>
</dbReference>
<dbReference type="PROSITE" id="PS00099">
    <property type="entry name" value="THIOLASE_3"/>
    <property type="match status" value="1"/>
</dbReference>
<feature type="region of interest" description="Disordered" evidence="10">
    <location>
        <begin position="1"/>
        <end position="29"/>
    </location>
</feature>
<dbReference type="InterPro" id="IPR016039">
    <property type="entry name" value="Thiolase-like"/>
</dbReference>
<evidence type="ECO:0000256" key="8">
    <source>
        <dbReference type="ARBA" id="ARBA00023315"/>
    </source>
</evidence>
<dbReference type="GO" id="GO:0006508">
    <property type="term" value="P:proteolysis"/>
    <property type="evidence" value="ECO:0007669"/>
    <property type="project" value="InterPro"/>
</dbReference>
<dbReference type="Gene3D" id="3.90.70.10">
    <property type="entry name" value="Cysteine proteinases"/>
    <property type="match status" value="1"/>
</dbReference>
<dbReference type="EMBL" id="BRYA01000440">
    <property type="protein sequence ID" value="GMI48871.1"/>
    <property type="molecule type" value="Genomic_DNA"/>
</dbReference>
<evidence type="ECO:0000259" key="11">
    <source>
        <dbReference type="SMART" id="SM00645"/>
    </source>
</evidence>
<dbReference type="OrthoDB" id="10253408at2759"/>
<comment type="similarity">
    <text evidence="2">Belongs to the thiolase-like superfamily. Thiolase family.</text>
</comment>
<evidence type="ECO:0000256" key="5">
    <source>
        <dbReference type="ARBA" id="ARBA00022946"/>
    </source>
</evidence>
<keyword evidence="8" id="KW-0012">Acyltransferase</keyword>
<dbReference type="InterPro" id="IPR038765">
    <property type="entry name" value="Papain-like_cys_pep_sf"/>
</dbReference>
<feature type="compositionally biased region" description="Acidic residues" evidence="10">
    <location>
        <begin position="12"/>
        <end position="25"/>
    </location>
</feature>
<dbReference type="CDD" id="cd02248">
    <property type="entry name" value="Peptidase_C1A"/>
    <property type="match status" value="1"/>
</dbReference>
<keyword evidence="5" id="KW-0809">Transit peptide</keyword>
<dbReference type="Pfam" id="PF00112">
    <property type="entry name" value="Peptidase_C1"/>
    <property type="match status" value="1"/>
</dbReference>
<dbReference type="InterPro" id="IPR020617">
    <property type="entry name" value="Thiolase_C"/>
</dbReference>
<keyword evidence="4" id="KW-0276">Fatty acid metabolism</keyword>
<dbReference type="InterPro" id="IPR050215">
    <property type="entry name" value="Thiolase-like_sf_Thiolase"/>
</dbReference>
<dbReference type="SUPFAM" id="SSF53901">
    <property type="entry name" value="Thiolase-like"/>
    <property type="match status" value="2"/>
</dbReference>
<dbReference type="PANTHER" id="PTHR43853:SF8">
    <property type="entry name" value="3-KETOACYL-COA THIOLASE, PEROXISOMAL"/>
    <property type="match status" value="1"/>
</dbReference>
<evidence type="ECO:0000256" key="3">
    <source>
        <dbReference type="ARBA" id="ARBA00022679"/>
    </source>
</evidence>
<accession>A0A9W7GNE4</accession>
<feature type="domain" description="Peptidase C1A papain C-terminal" evidence="11">
    <location>
        <begin position="366"/>
        <end position="592"/>
    </location>
</feature>
<dbReference type="GO" id="GO:0006635">
    <property type="term" value="P:fatty acid beta-oxidation"/>
    <property type="evidence" value="ECO:0007669"/>
    <property type="project" value="TreeGrafter"/>
</dbReference>
<dbReference type="InterPro" id="IPR000668">
    <property type="entry name" value="Peptidase_C1A_C"/>
</dbReference>
<evidence type="ECO:0000313" key="13">
    <source>
        <dbReference type="Proteomes" id="UP001165065"/>
    </source>
</evidence>
<dbReference type="GO" id="GO:0008234">
    <property type="term" value="F:cysteine-type peptidase activity"/>
    <property type="evidence" value="ECO:0007669"/>
    <property type="project" value="InterPro"/>
</dbReference>
<dbReference type="Pfam" id="PF00108">
    <property type="entry name" value="Thiolase_N"/>
    <property type="match status" value="1"/>
</dbReference>
<dbReference type="CDD" id="cd00751">
    <property type="entry name" value="thiolase"/>
    <property type="match status" value="1"/>
</dbReference>
<comment type="subcellular location">
    <subcellularLocation>
        <location evidence="1">Peroxisome</location>
    </subcellularLocation>
</comment>
<dbReference type="PROSITE" id="PS00640">
    <property type="entry name" value="THIOL_PROTEASE_ASN"/>
    <property type="match status" value="1"/>
</dbReference>
<reference evidence="13" key="1">
    <citation type="journal article" date="2023" name="Commun. Biol.">
        <title>Genome analysis of Parmales, the sister group of diatoms, reveals the evolutionary specialization of diatoms from phago-mixotrophs to photoautotrophs.</title>
        <authorList>
            <person name="Ban H."/>
            <person name="Sato S."/>
            <person name="Yoshikawa S."/>
            <person name="Yamada K."/>
            <person name="Nakamura Y."/>
            <person name="Ichinomiya M."/>
            <person name="Sato N."/>
            <person name="Blanc-Mathieu R."/>
            <person name="Endo H."/>
            <person name="Kuwata A."/>
            <person name="Ogata H."/>
        </authorList>
    </citation>
    <scope>NUCLEOTIDE SEQUENCE [LARGE SCALE GENOMIC DNA]</scope>
</reference>
<evidence type="ECO:0000256" key="6">
    <source>
        <dbReference type="ARBA" id="ARBA00023098"/>
    </source>
</evidence>
<dbReference type="Proteomes" id="UP001165065">
    <property type="component" value="Unassembled WGS sequence"/>
</dbReference>
<evidence type="ECO:0000256" key="9">
    <source>
        <dbReference type="ARBA" id="ARBA00024073"/>
    </source>
</evidence>
<evidence type="ECO:0000256" key="4">
    <source>
        <dbReference type="ARBA" id="ARBA00022832"/>
    </source>
</evidence>
<dbReference type="Pfam" id="PF02803">
    <property type="entry name" value="Thiolase_C"/>
    <property type="match status" value="1"/>
</dbReference>
<keyword evidence="6" id="KW-0443">Lipid metabolism</keyword>
<dbReference type="AlphaFoldDB" id="A0A9W7GNE4"/>
<comment type="caution">
    <text evidence="12">The sequence shown here is derived from an EMBL/GenBank/DDBJ whole genome shotgun (WGS) entry which is preliminary data.</text>
</comment>
<keyword evidence="13" id="KW-1185">Reference proteome</keyword>
<dbReference type="InterPro" id="IPR025661">
    <property type="entry name" value="Pept_asp_AS"/>
</dbReference>
<protein>
    <recommendedName>
        <fullName evidence="9">acetyl-CoA C-acyltransferase</fullName>
        <ecNumber evidence="9">2.3.1.16</ecNumber>
    </recommendedName>
</protein>
<dbReference type="PANTHER" id="PTHR43853">
    <property type="entry name" value="3-KETOACYL-COA THIOLASE, PEROXISOMAL"/>
    <property type="match status" value="1"/>
</dbReference>
<dbReference type="PROSITE" id="PS00139">
    <property type="entry name" value="THIOL_PROTEASE_CYS"/>
    <property type="match status" value="1"/>
</dbReference>
<evidence type="ECO:0000256" key="7">
    <source>
        <dbReference type="ARBA" id="ARBA00023140"/>
    </source>
</evidence>
<dbReference type="InterPro" id="IPR020610">
    <property type="entry name" value="Thiolase_AS"/>
</dbReference>
<keyword evidence="3" id="KW-0808">Transferase</keyword>
<dbReference type="PRINTS" id="PR00705">
    <property type="entry name" value="PAPAIN"/>
</dbReference>
<dbReference type="GO" id="GO:0005777">
    <property type="term" value="C:peroxisome"/>
    <property type="evidence" value="ECO:0007669"/>
    <property type="project" value="UniProtKB-SubCell"/>
</dbReference>
<dbReference type="GO" id="GO:0010124">
    <property type="term" value="P:phenylacetate catabolic process"/>
    <property type="evidence" value="ECO:0007669"/>
    <property type="project" value="TreeGrafter"/>
</dbReference>
<dbReference type="Gene3D" id="3.40.47.10">
    <property type="match status" value="2"/>
</dbReference>
<evidence type="ECO:0000313" key="12">
    <source>
        <dbReference type="EMBL" id="GMI48871.1"/>
    </source>
</evidence>
<dbReference type="SMART" id="SM00645">
    <property type="entry name" value="Pept_C1"/>
    <property type="match status" value="1"/>
</dbReference>
<keyword evidence="7" id="KW-0576">Peroxisome</keyword>
<dbReference type="InterPro" id="IPR020616">
    <property type="entry name" value="Thiolase_N"/>
</dbReference>
<evidence type="ECO:0000256" key="2">
    <source>
        <dbReference type="ARBA" id="ARBA00010982"/>
    </source>
</evidence>
<name>A0A9W7GNE4_9STRA</name>
<dbReference type="InterPro" id="IPR039417">
    <property type="entry name" value="Peptidase_C1A_papain-like"/>
</dbReference>
<dbReference type="InterPro" id="IPR000169">
    <property type="entry name" value="Pept_cys_AS"/>
</dbReference>
<dbReference type="GO" id="GO:0003988">
    <property type="term" value="F:acetyl-CoA C-acyltransferase activity"/>
    <property type="evidence" value="ECO:0007669"/>
    <property type="project" value="UniProtKB-EC"/>
</dbReference>
<gene>
    <name evidence="12" type="ORF">TrCOL_g7275</name>
</gene>
<organism evidence="12 13">
    <name type="scientific">Triparma columacea</name>
    <dbReference type="NCBI Taxonomy" id="722753"/>
    <lineage>
        <taxon>Eukaryota</taxon>
        <taxon>Sar</taxon>
        <taxon>Stramenopiles</taxon>
        <taxon>Ochrophyta</taxon>
        <taxon>Bolidophyceae</taxon>
        <taxon>Parmales</taxon>
        <taxon>Triparmaceae</taxon>
        <taxon>Triparma</taxon>
    </lineage>
</organism>